<dbReference type="OrthoDB" id="2680398at2"/>
<gene>
    <name evidence="1" type="ORF">DFP95_11018</name>
</gene>
<organism evidence="1 2">
    <name type="scientific">Cohnella lupini</name>
    <dbReference type="NCBI Taxonomy" id="1294267"/>
    <lineage>
        <taxon>Bacteria</taxon>
        <taxon>Bacillati</taxon>
        <taxon>Bacillota</taxon>
        <taxon>Bacilli</taxon>
        <taxon>Bacillales</taxon>
        <taxon>Paenibacillaceae</taxon>
        <taxon>Cohnella</taxon>
    </lineage>
</organism>
<name>A0A3D9I8Q4_9BACL</name>
<dbReference type="RefSeq" id="WP_115993849.1">
    <property type="nucleotide sequence ID" value="NZ_QRDY01000010.1"/>
</dbReference>
<dbReference type="Proteomes" id="UP000256869">
    <property type="component" value="Unassembled WGS sequence"/>
</dbReference>
<evidence type="ECO:0000313" key="1">
    <source>
        <dbReference type="EMBL" id="RED57546.1"/>
    </source>
</evidence>
<evidence type="ECO:0000313" key="2">
    <source>
        <dbReference type="Proteomes" id="UP000256869"/>
    </source>
</evidence>
<dbReference type="AlphaFoldDB" id="A0A3D9I8Q4"/>
<reference evidence="1 2" key="1">
    <citation type="submission" date="2018-07" db="EMBL/GenBank/DDBJ databases">
        <title>Genomic Encyclopedia of Type Strains, Phase III (KMG-III): the genomes of soil and plant-associated and newly described type strains.</title>
        <authorList>
            <person name="Whitman W."/>
        </authorList>
    </citation>
    <scope>NUCLEOTIDE SEQUENCE [LARGE SCALE GENOMIC DNA]</scope>
    <source>
        <strain evidence="1 2">CECT 8236</strain>
    </source>
</reference>
<protein>
    <submittedName>
        <fullName evidence="1">Uncharacterized protein</fullName>
    </submittedName>
</protein>
<comment type="caution">
    <text evidence="1">The sequence shown here is derived from an EMBL/GenBank/DDBJ whole genome shotgun (WGS) entry which is preliminary data.</text>
</comment>
<accession>A0A3D9I8Q4</accession>
<keyword evidence="2" id="KW-1185">Reference proteome</keyword>
<sequence length="178" mass="20510">MINRIVTILTLVLLTISAPLLLAATPGQEHHHPEQKAPIDWSAYPADVQALKAQLDQIRIEQKGLFRQMRSQNDQIKRARESLTPEQRNSLKKPAKQLIQQMISSRDAIRSLRDKKHESWDKFQEHAASKQWDPAKNDLRSIIEQKKQIVEKQQGILKLQKQLLTIINPSSQSHVHSD</sequence>
<proteinExistence type="predicted"/>
<dbReference type="EMBL" id="QRDY01000010">
    <property type="protein sequence ID" value="RED57546.1"/>
    <property type="molecule type" value="Genomic_DNA"/>
</dbReference>